<evidence type="ECO:0000256" key="3">
    <source>
        <dbReference type="ARBA" id="ARBA00022989"/>
    </source>
</evidence>
<evidence type="ECO:0000256" key="4">
    <source>
        <dbReference type="ARBA" id="ARBA00023136"/>
    </source>
</evidence>
<gene>
    <name evidence="7" type="ORF">KSX_19860</name>
</gene>
<feature type="domain" description="Yip1" evidence="6">
    <location>
        <begin position="32"/>
        <end position="191"/>
    </location>
</feature>
<dbReference type="Pfam" id="PF04893">
    <property type="entry name" value="Yip1"/>
    <property type="match status" value="1"/>
</dbReference>
<dbReference type="AlphaFoldDB" id="A0A8J3HZF6"/>
<comment type="subcellular location">
    <subcellularLocation>
        <location evidence="1">Membrane</location>
        <topology evidence="1">Multi-pass membrane protein</topology>
    </subcellularLocation>
</comment>
<feature type="transmembrane region" description="Helical" evidence="5">
    <location>
        <begin position="119"/>
        <end position="139"/>
    </location>
</feature>
<keyword evidence="3 5" id="KW-1133">Transmembrane helix</keyword>
<reference evidence="7" key="1">
    <citation type="submission" date="2020-10" db="EMBL/GenBank/DDBJ databases">
        <title>Taxonomic study of unclassified bacteria belonging to the class Ktedonobacteria.</title>
        <authorList>
            <person name="Yabe S."/>
            <person name="Wang C.M."/>
            <person name="Zheng Y."/>
            <person name="Sakai Y."/>
            <person name="Cavaletti L."/>
            <person name="Monciardini P."/>
            <person name="Donadio S."/>
        </authorList>
    </citation>
    <scope>NUCLEOTIDE SEQUENCE</scope>
    <source>
        <strain evidence="7">SOSP1-1</strain>
    </source>
</reference>
<evidence type="ECO:0000313" key="8">
    <source>
        <dbReference type="Proteomes" id="UP000612362"/>
    </source>
</evidence>
<keyword evidence="8" id="KW-1185">Reference proteome</keyword>
<dbReference type="Proteomes" id="UP000612362">
    <property type="component" value="Unassembled WGS sequence"/>
</dbReference>
<accession>A0A8J3HZF6</accession>
<protein>
    <recommendedName>
        <fullName evidence="6">Yip1 domain-containing protein</fullName>
    </recommendedName>
</protein>
<feature type="transmembrane region" description="Helical" evidence="5">
    <location>
        <begin position="145"/>
        <end position="161"/>
    </location>
</feature>
<feature type="transmembrane region" description="Helical" evidence="5">
    <location>
        <begin position="53"/>
        <end position="72"/>
    </location>
</feature>
<dbReference type="EMBL" id="BNJF01000001">
    <property type="protein sequence ID" value="GHO43823.1"/>
    <property type="molecule type" value="Genomic_DNA"/>
</dbReference>
<keyword evidence="4 5" id="KW-0472">Membrane</keyword>
<evidence type="ECO:0000256" key="2">
    <source>
        <dbReference type="ARBA" id="ARBA00022692"/>
    </source>
</evidence>
<keyword evidence="2 5" id="KW-0812">Transmembrane</keyword>
<evidence type="ECO:0000256" key="1">
    <source>
        <dbReference type="ARBA" id="ARBA00004141"/>
    </source>
</evidence>
<dbReference type="GO" id="GO:0016020">
    <property type="term" value="C:membrane"/>
    <property type="evidence" value="ECO:0007669"/>
    <property type="project" value="UniProtKB-SubCell"/>
</dbReference>
<proteinExistence type="predicted"/>
<comment type="caution">
    <text evidence="7">The sequence shown here is derived from an EMBL/GenBank/DDBJ whole genome shotgun (WGS) entry which is preliminary data.</text>
</comment>
<evidence type="ECO:0000256" key="5">
    <source>
        <dbReference type="SAM" id="Phobius"/>
    </source>
</evidence>
<evidence type="ECO:0000313" key="7">
    <source>
        <dbReference type="EMBL" id="GHO43823.1"/>
    </source>
</evidence>
<evidence type="ECO:0000259" key="6">
    <source>
        <dbReference type="Pfam" id="PF04893"/>
    </source>
</evidence>
<dbReference type="RefSeq" id="WP_220193273.1">
    <property type="nucleotide sequence ID" value="NZ_BNJF01000001.1"/>
</dbReference>
<sequence>MSTPSPEAAPSPNPSNTSPSYLLGVLLRRYRRVLTNPGLAVFRDEKTNASEQLVWFQVLILAFFTALTLVFSQGRFSLGTPILYSLSAIFTIGGFFLGEYISYRTARMLGGSGTFIQQSYLTLLIYIPVAVLSFFLARIPLFGDRLTWLLDLYSLVLYVIMMRAVHNLSIRRALLATLTPLLVVIVLISAIFFIGVVCSRVF</sequence>
<name>A0A8J3HZF6_9CHLR</name>
<feature type="transmembrane region" description="Helical" evidence="5">
    <location>
        <begin position="78"/>
        <end position="98"/>
    </location>
</feature>
<feature type="transmembrane region" description="Helical" evidence="5">
    <location>
        <begin position="173"/>
        <end position="197"/>
    </location>
</feature>
<organism evidence="7 8">
    <name type="scientific">Ktedonospora formicarum</name>
    <dbReference type="NCBI Taxonomy" id="2778364"/>
    <lineage>
        <taxon>Bacteria</taxon>
        <taxon>Bacillati</taxon>
        <taxon>Chloroflexota</taxon>
        <taxon>Ktedonobacteria</taxon>
        <taxon>Ktedonobacterales</taxon>
        <taxon>Ktedonobacteraceae</taxon>
        <taxon>Ktedonospora</taxon>
    </lineage>
</organism>
<dbReference type="InterPro" id="IPR006977">
    <property type="entry name" value="Yip1_dom"/>
</dbReference>